<feature type="domain" description="Glycosyl hydrolase family 31 C-terminal" evidence="9">
    <location>
        <begin position="582"/>
        <end position="667"/>
    </location>
</feature>
<evidence type="ECO:0000256" key="6">
    <source>
        <dbReference type="RuleBase" id="RU361185"/>
    </source>
</evidence>
<evidence type="ECO:0000256" key="2">
    <source>
        <dbReference type="ARBA" id="ARBA00022801"/>
    </source>
</evidence>
<dbReference type="Proteomes" id="UP000196710">
    <property type="component" value="Chromosome"/>
</dbReference>
<dbReference type="Pfam" id="PF21365">
    <property type="entry name" value="Glyco_hydro_31_3rd"/>
    <property type="match status" value="1"/>
</dbReference>
<evidence type="ECO:0000313" key="11">
    <source>
        <dbReference type="EMBL" id="QQR30928.1"/>
    </source>
</evidence>
<dbReference type="RefSeq" id="WP_066539476.1">
    <property type="nucleotide sequence ID" value="NZ_CP021422.1"/>
</dbReference>
<dbReference type="InterPro" id="IPR025887">
    <property type="entry name" value="Glyco_hydro_31_N_dom"/>
</dbReference>
<dbReference type="InterPro" id="IPR013780">
    <property type="entry name" value="Glyco_hydro_b"/>
</dbReference>
<accession>A0A1Z2XT88</accession>
<dbReference type="SUPFAM" id="SSF51445">
    <property type="entry name" value="(Trans)glycosidases"/>
    <property type="match status" value="1"/>
</dbReference>
<dbReference type="EMBL" id="CP065321">
    <property type="protein sequence ID" value="QQR30928.1"/>
    <property type="molecule type" value="Genomic_DNA"/>
</dbReference>
<gene>
    <name evidence="11" type="primary">yicI</name>
    <name evidence="10" type="ORF">ADH66_13970</name>
    <name evidence="11" type="ORF">I5Q82_04320</name>
</gene>
<dbReference type="PANTHER" id="PTHR43053">
    <property type="entry name" value="GLYCOSIDASE FAMILY 31"/>
    <property type="match status" value="1"/>
</dbReference>
<evidence type="ECO:0000256" key="4">
    <source>
        <dbReference type="ARBA" id="ARBA00052064"/>
    </source>
</evidence>
<reference evidence="11 13" key="3">
    <citation type="submission" date="2020-11" db="EMBL/GenBank/DDBJ databases">
        <title>Closed and high quality bacterial genomes of the OMM12 community.</title>
        <authorList>
            <person name="Marbouty M."/>
            <person name="Lamy-Besnier Q."/>
            <person name="Debarbieux L."/>
            <person name="Koszul R."/>
        </authorList>
    </citation>
    <scope>NUCLEOTIDE SEQUENCE [LARGE SCALE GENOMIC DNA]</scope>
    <source>
        <strain evidence="11 13">KB18</strain>
    </source>
</reference>
<evidence type="ECO:0000256" key="3">
    <source>
        <dbReference type="ARBA" id="ARBA00023295"/>
    </source>
</evidence>
<dbReference type="EMBL" id="CP021422">
    <property type="protein sequence ID" value="ASB41668.1"/>
    <property type="molecule type" value="Genomic_DNA"/>
</dbReference>
<evidence type="ECO:0000313" key="10">
    <source>
        <dbReference type="EMBL" id="ASB41668.1"/>
    </source>
</evidence>
<protein>
    <recommendedName>
        <fullName evidence="5">alpha-D-xyloside xylohydrolase</fullName>
        <ecNumber evidence="5">3.2.1.177</ecNumber>
    </recommendedName>
</protein>
<dbReference type="Gene3D" id="2.60.40.1760">
    <property type="entry name" value="glycosyl hydrolase (family 31)"/>
    <property type="match status" value="1"/>
</dbReference>
<reference evidence="12" key="2">
    <citation type="submission" date="2017-05" db="EMBL/GenBank/DDBJ databases">
        <title>Improved OligoMM genomes.</title>
        <authorList>
            <person name="Garzetti D."/>
        </authorList>
    </citation>
    <scope>NUCLEOTIDE SEQUENCE [LARGE SCALE GENOMIC DNA]</scope>
    <source>
        <strain evidence="12">KB18</strain>
    </source>
</reference>
<reference evidence="10" key="1">
    <citation type="journal article" date="2017" name="Genome Announc.">
        <title>High-Quality Whole-Genome Sequences of the Oligo-Mouse-Microbiota Bacterial Community.</title>
        <authorList>
            <person name="Garzetti D."/>
            <person name="Brugiroux S."/>
            <person name="Bunk B."/>
            <person name="Pukall R."/>
            <person name="McCoy K.D."/>
            <person name="Macpherson A.J."/>
            <person name="Stecher B."/>
        </authorList>
    </citation>
    <scope>NUCLEOTIDE SEQUENCE</scope>
    <source>
        <strain evidence="10">KB18</strain>
    </source>
</reference>
<evidence type="ECO:0000313" key="13">
    <source>
        <dbReference type="Proteomes" id="UP000596035"/>
    </source>
</evidence>
<dbReference type="SUPFAM" id="SSF117125">
    <property type="entry name" value="Putative glucosidase YicI, C-terminal domain"/>
    <property type="match status" value="1"/>
</dbReference>
<dbReference type="CDD" id="cd14752">
    <property type="entry name" value="GH31_N"/>
    <property type="match status" value="1"/>
</dbReference>
<dbReference type="Pfam" id="PF01055">
    <property type="entry name" value="Glyco_hydro_31_2nd"/>
    <property type="match status" value="1"/>
</dbReference>
<name>A0A1Z2XT88_9FIRM</name>
<feature type="domain" description="Glycoside hydrolase family 31 N-terminal" evidence="8">
    <location>
        <begin position="54"/>
        <end position="216"/>
    </location>
</feature>
<dbReference type="GO" id="GO:0061634">
    <property type="term" value="F:alpha-D-xyloside xylohydrolase"/>
    <property type="evidence" value="ECO:0007669"/>
    <property type="project" value="UniProtKB-EC"/>
</dbReference>
<dbReference type="GO" id="GO:0030246">
    <property type="term" value="F:carbohydrate binding"/>
    <property type="evidence" value="ECO:0007669"/>
    <property type="project" value="InterPro"/>
</dbReference>
<dbReference type="InterPro" id="IPR011013">
    <property type="entry name" value="Gal_mutarotase_sf_dom"/>
</dbReference>
<dbReference type="Pfam" id="PF13802">
    <property type="entry name" value="Gal_mutarotas_2"/>
    <property type="match status" value="1"/>
</dbReference>
<dbReference type="FunFam" id="3.20.20.80:FF:000053">
    <property type="entry name" value="Alpha-xylosidase YicI"/>
    <property type="match status" value="1"/>
</dbReference>
<dbReference type="SUPFAM" id="SSF51011">
    <property type="entry name" value="Glycosyl hydrolase domain"/>
    <property type="match status" value="1"/>
</dbReference>
<dbReference type="SUPFAM" id="SSF74650">
    <property type="entry name" value="Galactose mutarotase-like"/>
    <property type="match status" value="1"/>
</dbReference>
<dbReference type="InterPro" id="IPR017853">
    <property type="entry name" value="GH"/>
</dbReference>
<evidence type="ECO:0000256" key="5">
    <source>
        <dbReference type="ARBA" id="ARBA00066962"/>
    </source>
</evidence>
<dbReference type="CDD" id="cd06593">
    <property type="entry name" value="GH31_xylosidase_YicI"/>
    <property type="match status" value="1"/>
</dbReference>
<keyword evidence="12" id="KW-1185">Reference proteome</keyword>
<evidence type="ECO:0000256" key="1">
    <source>
        <dbReference type="ARBA" id="ARBA00007806"/>
    </source>
</evidence>
<comment type="catalytic activity">
    <reaction evidence="4">
        <text>Hydrolysis of terminal, non-reducing alpha-D-xylose residues with release of alpha-D-xylose.</text>
        <dbReference type="EC" id="3.2.1.177"/>
    </reaction>
</comment>
<dbReference type="AlphaFoldDB" id="A0A1Z2XT88"/>
<dbReference type="KEGG" id="amur:ADH66_13970"/>
<evidence type="ECO:0000259" key="9">
    <source>
        <dbReference type="Pfam" id="PF21365"/>
    </source>
</evidence>
<evidence type="ECO:0000259" key="8">
    <source>
        <dbReference type="Pfam" id="PF13802"/>
    </source>
</evidence>
<dbReference type="InterPro" id="IPR048395">
    <property type="entry name" value="Glyco_hydro_31_C"/>
</dbReference>
<keyword evidence="3 6" id="KW-0326">Glycosidase</keyword>
<organism evidence="11 13">
    <name type="scientific">Acutalibacter muris</name>
    <dbReference type="NCBI Taxonomy" id="1796620"/>
    <lineage>
        <taxon>Bacteria</taxon>
        <taxon>Bacillati</taxon>
        <taxon>Bacillota</taxon>
        <taxon>Clostridia</taxon>
        <taxon>Eubacteriales</taxon>
        <taxon>Acutalibacteraceae</taxon>
        <taxon>Acutalibacter</taxon>
    </lineage>
</organism>
<keyword evidence="2 6" id="KW-0378">Hydrolase</keyword>
<evidence type="ECO:0000259" key="7">
    <source>
        <dbReference type="Pfam" id="PF01055"/>
    </source>
</evidence>
<dbReference type="PANTHER" id="PTHR43053:SF4">
    <property type="entry name" value="MYOGENESIS-REGULATING GLYCOSIDASE"/>
    <property type="match status" value="1"/>
</dbReference>
<comment type="similarity">
    <text evidence="1 6">Belongs to the glycosyl hydrolase 31 family.</text>
</comment>
<dbReference type="Gene3D" id="2.60.40.1180">
    <property type="entry name" value="Golgi alpha-mannosidase II"/>
    <property type="match status" value="2"/>
</dbReference>
<dbReference type="GO" id="GO:0005975">
    <property type="term" value="P:carbohydrate metabolic process"/>
    <property type="evidence" value="ECO:0007669"/>
    <property type="project" value="InterPro"/>
</dbReference>
<dbReference type="Proteomes" id="UP000596035">
    <property type="component" value="Chromosome"/>
</dbReference>
<dbReference type="InterPro" id="IPR050985">
    <property type="entry name" value="Alpha-glycosidase_related"/>
</dbReference>
<dbReference type="NCBIfam" id="NF007940">
    <property type="entry name" value="PRK10658.1"/>
    <property type="match status" value="1"/>
</dbReference>
<evidence type="ECO:0000313" key="12">
    <source>
        <dbReference type="Proteomes" id="UP000196710"/>
    </source>
</evidence>
<proteinExistence type="inferred from homology"/>
<dbReference type="EC" id="3.2.1.177" evidence="5"/>
<sequence>MKFTRGYWLNKPGVQNFDCVQIREIRAEDGHIYLYSVPYPQDERGMGGPVLEMIISSPGPDIIRTEAWHFMGSAKKVPEFELDIRETPLQTEEFEGGITVKSGDTSLVITRSPASFTYYYKGKKLTNVGDKFGHSMISYMQTPEGPFMRAQLDLDIGEKIYGLGERFTPFVKNGQVVDLWQEDGGTCSEISYKNIPFYLTNRGYGVFVNSSGPVSYELCSEVVTRAQFSLPGEKLDFMIIGGGDPKTVLHNYTALTGRPALPPAWTFGLWLSTSFTTNYDEDTVNEFVSGMESRDIPLRVFHFDCYWMAENEWCNFTFDPKMFSDAPGMLKRLKERGLKICVWINSYIGQKSPLFKEAMEHGYLLKRPNGDVWQWDLWQAGMGIVDFTNPGAWRWYQDKLRNLLDMGVDCFKTDFGERIPTDCVYYDGSDPELMHNYYTYLYNKCVFELLEEYKGKNEACLFARSATAGGQKFPVHWGGDCSSNYLSMSESLRAGLSLTCSGFGFWSHDISGFEGTAPADVYKRWAAFGLLSTHSRLHGSGSYRVPWLFDEESVDVVRKFTKLKCALMPYLYTKAAEAHGTGVPMMRALVLEFPGDIACGELDRQYMLGESLMVAPVFTKSGDVDYYLPEGVWTNLLTGERKEGGRWVREVHDFKSLPLMVRENSIVPIGSNCDDVEYDYSKGLRLYLGKITGEARCDVCDMYGERFLTVTVRNEGGKITVHFEGKAEELKVLYEGKEFTVSSDLSDVVI</sequence>
<dbReference type="InterPro" id="IPR000322">
    <property type="entry name" value="Glyco_hydro_31_TIM"/>
</dbReference>
<dbReference type="Gene3D" id="3.20.20.80">
    <property type="entry name" value="Glycosidases"/>
    <property type="match status" value="1"/>
</dbReference>
<feature type="domain" description="Glycoside hydrolase family 31 TIM barrel" evidence="7">
    <location>
        <begin position="259"/>
        <end position="573"/>
    </location>
</feature>